<name>A0AAV4CH13_9GAST</name>
<proteinExistence type="predicted"/>
<comment type="caution">
    <text evidence="1">The sequence shown here is derived from an EMBL/GenBank/DDBJ whole genome shotgun (WGS) entry which is preliminary data.</text>
</comment>
<organism evidence="1 2">
    <name type="scientific">Plakobranchus ocellatus</name>
    <dbReference type="NCBI Taxonomy" id="259542"/>
    <lineage>
        <taxon>Eukaryota</taxon>
        <taxon>Metazoa</taxon>
        <taxon>Spiralia</taxon>
        <taxon>Lophotrochozoa</taxon>
        <taxon>Mollusca</taxon>
        <taxon>Gastropoda</taxon>
        <taxon>Heterobranchia</taxon>
        <taxon>Euthyneura</taxon>
        <taxon>Panpulmonata</taxon>
        <taxon>Sacoglossa</taxon>
        <taxon>Placobranchoidea</taxon>
        <taxon>Plakobranchidae</taxon>
        <taxon>Plakobranchus</taxon>
    </lineage>
</organism>
<evidence type="ECO:0000313" key="2">
    <source>
        <dbReference type="Proteomes" id="UP000735302"/>
    </source>
</evidence>
<evidence type="ECO:0000313" key="1">
    <source>
        <dbReference type="EMBL" id="GFO30691.1"/>
    </source>
</evidence>
<gene>
    <name evidence="1" type="ORF">PoB_005719600</name>
</gene>
<dbReference type="AlphaFoldDB" id="A0AAV4CH13"/>
<protein>
    <submittedName>
        <fullName evidence="1">Uncharacterized protein</fullName>
    </submittedName>
</protein>
<keyword evidence="2" id="KW-1185">Reference proteome</keyword>
<reference evidence="1 2" key="1">
    <citation type="journal article" date="2021" name="Elife">
        <title>Chloroplast acquisition without the gene transfer in kleptoplastic sea slugs, Plakobranchus ocellatus.</title>
        <authorList>
            <person name="Maeda T."/>
            <person name="Takahashi S."/>
            <person name="Yoshida T."/>
            <person name="Shimamura S."/>
            <person name="Takaki Y."/>
            <person name="Nagai Y."/>
            <person name="Toyoda A."/>
            <person name="Suzuki Y."/>
            <person name="Arimoto A."/>
            <person name="Ishii H."/>
            <person name="Satoh N."/>
            <person name="Nishiyama T."/>
            <person name="Hasebe M."/>
            <person name="Maruyama T."/>
            <person name="Minagawa J."/>
            <person name="Obokata J."/>
            <person name="Shigenobu S."/>
        </authorList>
    </citation>
    <scope>NUCLEOTIDE SEQUENCE [LARGE SCALE GENOMIC DNA]</scope>
</reference>
<dbReference type="Proteomes" id="UP000735302">
    <property type="component" value="Unassembled WGS sequence"/>
</dbReference>
<dbReference type="EMBL" id="BLXT01006256">
    <property type="protein sequence ID" value="GFO30691.1"/>
    <property type="molecule type" value="Genomic_DNA"/>
</dbReference>
<accession>A0AAV4CH13</accession>
<sequence length="353" mass="39431">MSTEETESLKIQNQLLSNLDTTEQRQHVVGDNITSIIGPEKTRKDSITSRLLAPLSSAPVTDSDTGLTFINKTDYSCNKMSESKALYWALLLNYSFTSPTNLEDFVQHQMLNKYRPTFNKSSVEEVLNAGKSDQESQIRCSVTCSDPYFTVRSDGMCKAPHEALLAIADDSQAAQCPEAIAGLAQILACGLKLEVEAVRNADFKAPSVSIVFDSSLNRSLYVVRLHFDLPQSSSSVFSKKRSDITQNVYSVSLLVKSFLHYRKSQKMCPFKEGDKKNTELDFIASKSLIKFGLERNTNIPQAMEELRDRIVDDLNKTTVCLTRTAYCCKGCPTFLNPNDLLCMDDPIHERDSA</sequence>